<evidence type="ECO:0000313" key="4">
    <source>
        <dbReference type="Proteomes" id="UP000247903"/>
    </source>
</evidence>
<dbReference type="Gene3D" id="2.60.40.1080">
    <property type="match status" value="1"/>
</dbReference>
<proteinExistence type="predicted"/>
<gene>
    <name evidence="3" type="ORF">DMB65_15350</name>
</gene>
<keyword evidence="4" id="KW-1185">Reference proteome</keyword>
<dbReference type="Pfam" id="PF02368">
    <property type="entry name" value="Big_2"/>
    <property type="match status" value="1"/>
</dbReference>
<evidence type="ECO:0000259" key="2">
    <source>
        <dbReference type="Pfam" id="PF02368"/>
    </source>
</evidence>
<dbReference type="OrthoDB" id="1201641at2"/>
<evidence type="ECO:0000313" key="3">
    <source>
        <dbReference type="EMBL" id="PXY39894.1"/>
    </source>
</evidence>
<accession>A0A2V4C0W5</accession>
<protein>
    <recommendedName>
        <fullName evidence="2">BIG2 domain-containing protein</fullName>
    </recommendedName>
</protein>
<dbReference type="InterPro" id="IPR003343">
    <property type="entry name" value="Big_2"/>
</dbReference>
<reference evidence="3 4" key="1">
    <citation type="submission" date="2018-05" db="EMBL/GenBank/DDBJ databases">
        <title>Flavobacterium sp. strain IMCC34759, incomplete genome.</title>
        <authorList>
            <person name="Joung Y."/>
            <person name="Cho J."/>
        </authorList>
    </citation>
    <scope>NUCLEOTIDE SEQUENCE [LARGE SCALE GENOMIC DNA]</scope>
    <source>
        <strain evidence="3 4">IMCC34759</strain>
    </source>
</reference>
<dbReference type="InterPro" id="IPR008964">
    <property type="entry name" value="Invasin/intimin_cell_adhesion"/>
</dbReference>
<name>A0A2V4C0W5_9FLAO</name>
<comment type="caution">
    <text evidence="3">The sequence shown here is derived from an EMBL/GenBank/DDBJ whole genome shotgun (WGS) entry which is preliminary data.</text>
</comment>
<organism evidence="3 4">
    <name type="scientific">Flavobacterium cheongpyeongense</name>
    <dbReference type="NCBI Taxonomy" id="2212651"/>
    <lineage>
        <taxon>Bacteria</taxon>
        <taxon>Pseudomonadati</taxon>
        <taxon>Bacteroidota</taxon>
        <taxon>Flavobacteriia</taxon>
        <taxon>Flavobacteriales</taxon>
        <taxon>Flavobacteriaceae</taxon>
        <taxon>Flavobacterium</taxon>
    </lineage>
</organism>
<feature type="signal peptide" evidence="1">
    <location>
        <begin position="1"/>
        <end position="20"/>
    </location>
</feature>
<dbReference type="EMBL" id="QJHK01000014">
    <property type="protein sequence ID" value="PXY39894.1"/>
    <property type="molecule type" value="Genomic_DNA"/>
</dbReference>
<feature type="chain" id="PRO_5015884895" description="BIG2 domain-containing protein" evidence="1">
    <location>
        <begin position="21"/>
        <end position="92"/>
    </location>
</feature>
<dbReference type="Proteomes" id="UP000247903">
    <property type="component" value="Unassembled WGS sequence"/>
</dbReference>
<feature type="domain" description="BIG2" evidence="2">
    <location>
        <begin position="46"/>
        <end position="87"/>
    </location>
</feature>
<dbReference type="AlphaFoldDB" id="A0A2V4C0W5"/>
<keyword evidence="1" id="KW-0732">Signal</keyword>
<dbReference type="SUPFAM" id="SSF49373">
    <property type="entry name" value="Invasin/intimin cell-adhesion fragments"/>
    <property type="match status" value="1"/>
</dbReference>
<sequence>MKMKIIFRLILLFAMISCQKDDDTNTEVSDVLVQKIEITGNDITYGINGQMTAKVTPDNATDRSVSWKVSDIAIAEISSTGLITAKKTELLL</sequence>
<evidence type="ECO:0000256" key="1">
    <source>
        <dbReference type="SAM" id="SignalP"/>
    </source>
</evidence>